<dbReference type="AlphaFoldDB" id="A0A1V1P5P3"/>
<dbReference type="Gene3D" id="2.60.40.1120">
    <property type="entry name" value="Carboxypeptidase-like, regulatory domain"/>
    <property type="match status" value="1"/>
</dbReference>
<organism evidence="1 2">
    <name type="scientific">Candidatus Magnetoglobus multicellularis str. Araruama</name>
    <dbReference type="NCBI Taxonomy" id="890399"/>
    <lineage>
        <taxon>Bacteria</taxon>
        <taxon>Pseudomonadati</taxon>
        <taxon>Thermodesulfobacteriota</taxon>
        <taxon>Desulfobacteria</taxon>
        <taxon>Desulfobacterales</taxon>
        <taxon>Desulfobacteraceae</taxon>
        <taxon>Candidatus Magnetoglobus</taxon>
    </lineage>
</organism>
<accession>A0A1V1P5P3</accession>
<evidence type="ECO:0000313" key="2">
    <source>
        <dbReference type="Proteomes" id="UP000189670"/>
    </source>
</evidence>
<evidence type="ECO:0000313" key="1">
    <source>
        <dbReference type="EMBL" id="ETR70202.1"/>
    </source>
</evidence>
<comment type="caution">
    <text evidence="1">The sequence shown here is derived from an EMBL/GenBank/DDBJ whole genome shotgun (WGS) entry which is preliminary data.</text>
</comment>
<reference evidence="2" key="1">
    <citation type="submission" date="2012-11" db="EMBL/GenBank/DDBJ databases">
        <authorList>
            <person name="Lucero-Rivera Y.E."/>
            <person name="Tovar-Ramirez D."/>
        </authorList>
    </citation>
    <scope>NUCLEOTIDE SEQUENCE [LARGE SCALE GENOMIC DNA]</scope>
    <source>
        <strain evidence="2">Araruama</strain>
    </source>
</reference>
<sequence>MIIPAYGEMIFLSNGSGNLQDTVCIQLSVAPGNPVFGAAFSLDYEPDMVLSSIESQYFDTFDAQMAKAYGQSYTDDLSGYGQSFVFETDMVTGETFVAAARCTETQVTQVMFELCFDLRDSASAGNYPIYIKPIPQTTDDGAIDPETDPHPVLTGVDTSYPYTSHMAYPVLLTGETDPSGHLLNARHGIISFATDDSPSIIASVCGQINSQILGKIDSVANATVKLVEMNQTVVSDINGFYTFTNVPEGQYTIEASSPVLGKNQFQTVLSQANATISEIMLNQVDTQDLYTATELQTAISLAVTQALTDHQHLINALQDTINNMYSLSAIQKAVESAIYEKEQIISRMHLDIDCNGEADALTDGLMIMRYLFGMTEGTSLTDNAVDKINGKCITEAEIIENIERILPKVQE</sequence>
<dbReference type="EMBL" id="ATBP01000467">
    <property type="protein sequence ID" value="ETR70202.1"/>
    <property type="molecule type" value="Genomic_DNA"/>
</dbReference>
<dbReference type="SUPFAM" id="SSF117074">
    <property type="entry name" value="Hypothetical protein PA1324"/>
    <property type="match status" value="1"/>
</dbReference>
<dbReference type="Proteomes" id="UP000189670">
    <property type="component" value="Unassembled WGS sequence"/>
</dbReference>
<proteinExistence type="predicted"/>
<name>A0A1V1P5P3_9BACT</name>
<protein>
    <submittedName>
        <fullName evidence="1">Uncharacterized protein</fullName>
    </submittedName>
</protein>
<gene>
    <name evidence="1" type="ORF">OMM_03415</name>
</gene>
<dbReference type="Gene3D" id="2.60.40.680">
    <property type="match status" value="1"/>
</dbReference>